<evidence type="ECO:0000313" key="1">
    <source>
        <dbReference type="EMBL" id="KAG0555070.1"/>
    </source>
</evidence>
<comment type="caution">
    <text evidence="1">The sequence shown here is derived from an EMBL/GenBank/DDBJ whole genome shotgun (WGS) entry which is preliminary data.</text>
</comment>
<accession>A0A8T0G7R5</accession>
<organism evidence="1 2">
    <name type="scientific">Ceratodon purpureus</name>
    <name type="common">Fire moss</name>
    <name type="synonym">Dicranum purpureum</name>
    <dbReference type="NCBI Taxonomy" id="3225"/>
    <lineage>
        <taxon>Eukaryota</taxon>
        <taxon>Viridiplantae</taxon>
        <taxon>Streptophyta</taxon>
        <taxon>Embryophyta</taxon>
        <taxon>Bryophyta</taxon>
        <taxon>Bryophytina</taxon>
        <taxon>Bryopsida</taxon>
        <taxon>Dicranidae</taxon>
        <taxon>Pseudoditrichales</taxon>
        <taxon>Ditrichaceae</taxon>
        <taxon>Ceratodon</taxon>
    </lineage>
</organism>
<proteinExistence type="predicted"/>
<name>A0A8T0G7R5_CERPU</name>
<keyword evidence="2" id="KW-1185">Reference proteome</keyword>
<reference evidence="1" key="1">
    <citation type="submission" date="2020-06" db="EMBL/GenBank/DDBJ databases">
        <title>WGS assembly of Ceratodon purpureus strain R40.</title>
        <authorList>
            <person name="Carey S.B."/>
            <person name="Jenkins J."/>
            <person name="Shu S."/>
            <person name="Lovell J.T."/>
            <person name="Sreedasyam A."/>
            <person name="Maumus F."/>
            <person name="Tiley G.P."/>
            <person name="Fernandez-Pozo N."/>
            <person name="Barry K."/>
            <person name="Chen C."/>
            <person name="Wang M."/>
            <person name="Lipzen A."/>
            <person name="Daum C."/>
            <person name="Saski C.A."/>
            <person name="Payton A.C."/>
            <person name="Mcbreen J.C."/>
            <person name="Conrad R.E."/>
            <person name="Kollar L.M."/>
            <person name="Olsson S."/>
            <person name="Huttunen S."/>
            <person name="Landis J.B."/>
            <person name="Wickett N.J."/>
            <person name="Johnson M.G."/>
            <person name="Rensing S.A."/>
            <person name="Grimwood J."/>
            <person name="Schmutz J."/>
            <person name="Mcdaniel S.F."/>
        </authorList>
    </citation>
    <scope>NUCLEOTIDE SEQUENCE</scope>
    <source>
        <strain evidence="1">R40</strain>
    </source>
</reference>
<gene>
    <name evidence="1" type="ORF">KC19_12G142200</name>
</gene>
<dbReference type="Proteomes" id="UP000822688">
    <property type="component" value="Chromosome 12"/>
</dbReference>
<sequence length="116" mass="11243">MGNVPVIAEVKTSFESLGDVVAGNPDRASQRWRAYSEQSVVGSGVRSAIAASQGNMQEAHRLGLQMGIATARATISAVGVGVVAAAVVAGGPAAGAVAGAVVGVVDTAAQGAISGQ</sequence>
<protein>
    <submittedName>
        <fullName evidence="1">Uncharacterized protein</fullName>
    </submittedName>
</protein>
<dbReference type="AlphaFoldDB" id="A0A8T0G7R5"/>
<dbReference type="EMBL" id="CM026433">
    <property type="protein sequence ID" value="KAG0555070.1"/>
    <property type="molecule type" value="Genomic_DNA"/>
</dbReference>
<evidence type="ECO:0000313" key="2">
    <source>
        <dbReference type="Proteomes" id="UP000822688"/>
    </source>
</evidence>